<dbReference type="Pfam" id="PF13442">
    <property type="entry name" value="Cytochrome_CBB3"/>
    <property type="match status" value="1"/>
</dbReference>
<gene>
    <name evidence="6" type="ORF">D559_3522</name>
</gene>
<dbReference type="Gene3D" id="1.10.760.10">
    <property type="entry name" value="Cytochrome c-like domain"/>
    <property type="match status" value="1"/>
</dbReference>
<keyword evidence="1 4" id="KW-0349">Heme</keyword>
<evidence type="ECO:0000313" key="6">
    <source>
        <dbReference type="EMBL" id="EXX96078.1"/>
    </source>
</evidence>
<dbReference type="PANTHER" id="PTHR35008">
    <property type="entry name" value="BLL4482 PROTEIN-RELATED"/>
    <property type="match status" value="1"/>
</dbReference>
<sequence>MARGEKAYTGSCVACHQANGKGIPGSFLALDGDPVVLGPKAAQIATVLKGRPGTAMAAFGGQLNDVDIAAAITYTRNAWSNAGKGEDPAVQPKDVAAAR</sequence>
<dbReference type="InterPro" id="IPR051459">
    <property type="entry name" value="Cytochrome_c-type_DH"/>
</dbReference>
<dbReference type="InterPro" id="IPR009056">
    <property type="entry name" value="Cyt_c-like_dom"/>
</dbReference>
<dbReference type="PANTHER" id="PTHR35008:SF8">
    <property type="entry name" value="ALCOHOL DEHYDROGENASE CYTOCHROME C SUBUNIT"/>
    <property type="match status" value="1"/>
</dbReference>
<evidence type="ECO:0000256" key="2">
    <source>
        <dbReference type="ARBA" id="ARBA00022723"/>
    </source>
</evidence>
<evidence type="ECO:0000259" key="5">
    <source>
        <dbReference type="PROSITE" id="PS51007"/>
    </source>
</evidence>
<dbReference type="SUPFAM" id="SSF46626">
    <property type="entry name" value="Cytochrome c"/>
    <property type="match status" value="1"/>
</dbReference>
<evidence type="ECO:0000313" key="7">
    <source>
        <dbReference type="Proteomes" id="UP000023104"/>
    </source>
</evidence>
<evidence type="ECO:0000256" key="3">
    <source>
        <dbReference type="ARBA" id="ARBA00023004"/>
    </source>
</evidence>
<reference evidence="6 7" key="1">
    <citation type="submission" date="2014-02" db="EMBL/GenBank/DDBJ databases">
        <title>Whole Genome Sequencing Of Bordetella Holmesii, An Emerging Opportunistic Infection Of Humans.</title>
        <authorList>
            <person name="Tettelin H."/>
            <person name="Hooven T.A."/>
            <person name="Hine E."/>
            <person name="Su Q."/>
            <person name="Huard R.C."/>
            <person name="Della-Latta P."/>
            <person name="Daugherty S.C."/>
            <person name="Agrawal S."/>
            <person name="Sengamalay N."/>
            <person name="Tallon L.J."/>
            <person name="Sadzewicz L."/>
            <person name="Whittier S."/>
            <person name="Fraser C.M."/>
            <person name="Ratner A.J."/>
        </authorList>
    </citation>
    <scope>NUCLEOTIDE SEQUENCE [LARGE SCALE GENOMIC DNA]</scope>
    <source>
        <strain evidence="6 7">1058</strain>
    </source>
</reference>
<accession>A0ABN0S3E3</accession>
<proteinExistence type="predicted"/>
<keyword evidence="7" id="KW-1185">Reference proteome</keyword>
<dbReference type="InterPro" id="IPR036909">
    <property type="entry name" value="Cyt_c-like_dom_sf"/>
</dbReference>
<name>A0ABN0S3E3_9BORD</name>
<dbReference type="Proteomes" id="UP000023104">
    <property type="component" value="Unassembled WGS sequence"/>
</dbReference>
<evidence type="ECO:0000256" key="4">
    <source>
        <dbReference type="PROSITE-ProRule" id="PRU00433"/>
    </source>
</evidence>
<dbReference type="PROSITE" id="PS51007">
    <property type="entry name" value="CYTC"/>
    <property type="match status" value="1"/>
</dbReference>
<organism evidence="6 7">
    <name type="scientific">Bordetella holmesii 1058</name>
    <dbReference type="NCBI Taxonomy" id="1247648"/>
    <lineage>
        <taxon>Bacteria</taxon>
        <taxon>Pseudomonadati</taxon>
        <taxon>Pseudomonadota</taxon>
        <taxon>Betaproteobacteria</taxon>
        <taxon>Burkholderiales</taxon>
        <taxon>Alcaligenaceae</taxon>
        <taxon>Bordetella</taxon>
    </lineage>
</organism>
<comment type="caution">
    <text evidence="6">The sequence shown here is derived from an EMBL/GenBank/DDBJ whole genome shotgun (WGS) entry which is preliminary data.</text>
</comment>
<keyword evidence="2 4" id="KW-0479">Metal-binding</keyword>
<protein>
    <submittedName>
        <fullName evidence="6">Cytochrome c family protein</fullName>
    </submittedName>
</protein>
<keyword evidence="3 4" id="KW-0408">Iron</keyword>
<feature type="domain" description="Cytochrome c" evidence="5">
    <location>
        <begin position="1"/>
        <end position="79"/>
    </location>
</feature>
<evidence type="ECO:0000256" key="1">
    <source>
        <dbReference type="ARBA" id="ARBA00022617"/>
    </source>
</evidence>
<dbReference type="EMBL" id="JDTF01000004">
    <property type="protein sequence ID" value="EXX96078.1"/>
    <property type="molecule type" value="Genomic_DNA"/>
</dbReference>